<dbReference type="GO" id="GO:0005829">
    <property type="term" value="C:cytosol"/>
    <property type="evidence" value="ECO:0007669"/>
    <property type="project" value="TreeGrafter"/>
</dbReference>
<feature type="binding site" evidence="11">
    <location>
        <position position="244"/>
    </location>
    <ligand>
        <name>glycerol</name>
        <dbReference type="ChEBI" id="CHEBI:17754"/>
    </ligand>
</feature>
<dbReference type="EMBL" id="ACZL01000021">
    <property type="protein sequence ID" value="EHI55496.1"/>
    <property type="molecule type" value="Genomic_DNA"/>
</dbReference>
<keyword evidence="7 11" id="KW-0067">ATP-binding</keyword>
<dbReference type="PROSITE" id="PS00445">
    <property type="entry name" value="FGGY_KINASES_2"/>
    <property type="match status" value="1"/>
</dbReference>
<feature type="binding site" evidence="11">
    <location>
        <position position="243"/>
    </location>
    <ligand>
        <name>glycerol</name>
        <dbReference type="ChEBI" id="CHEBI:17754"/>
    </ligand>
</feature>
<keyword evidence="3 11" id="KW-0808">Transferase</keyword>
<feature type="binding site" evidence="11">
    <location>
        <position position="12"/>
    </location>
    <ligand>
        <name>ATP</name>
        <dbReference type="ChEBI" id="CHEBI:30616"/>
    </ligand>
</feature>
<dbReference type="InterPro" id="IPR004518">
    <property type="entry name" value="MazG-like_dom"/>
</dbReference>
<keyword evidence="4 11" id="KW-0547">Nucleotide-binding</keyword>
<evidence type="ECO:0000256" key="6">
    <source>
        <dbReference type="ARBA" id="ARBA00022798"/>
    </source>
</evidence>
<evidence type="ECO:0000313" key="17">
    <source>
        <dbReference type="Proteomes" id="UP000003011"/>
    </source>
</evidence>
<feature type="binding site" evidence="11">
    <location>
        <position position="14"/>
    </location>
    <ligand>
        <name>ATP</name>
        <dbReference type="ChEBI" id="CHEBI:30616"/>
    </ligand>
</feature>
<feature type="binding site" evidence="11">
    <location>
        <position position="16"/>
    </location>
    <ligand>
        <name>ADP</name>
        <dbReference type="ChEBI" id="CHEBI:456216"/>
    </ligand>
</feature>
<feature type="binding site" evidence="11">
    <location>
        <position position="82"/>
    </location>
    <ligand>
        <name>sn-glycerol 3-phosphate</name>
        <dbReference type="ChEBI" id="CHEBI:57597"/>
    </ligand>
</feature>
<evidence type="ECO:0000256" key="9">
    <source>
        <dbReference type="ARBA" id="ARBA00054633"/>
    </source>
</evidence>
<dbReference type="Pfam" id="PF03819">
    <property type="entry name" value="MazG"/>
    <property type="match status" value="1"/>
</dbReference>
<dbReference type="InterPro" id="IPR005999">
    <property type="entry name" value="Glycerol_kin"/>
</dbReference>
<reference evidence="16 17" key="1">
    <citation type="submission" date="2011-08" db="EMBL/GenBank/DDBJ databases">
        <title>The Genome Sequence of Johnsonella ignava ATCC 51276.</title>
        <authorList>
            <consortium name="The Broad Institute Genome Sequencing Platform"/>
            <person name="Earl A."/>
            <person name="Ward D."/>
            <person name="Feldgarden M."/>
            <person name="Gevers D."/>
            <person name="Izard J."/>
            <person name="Blanton J.M."/>
            <person name="Baranova O.V."/>
            <person name="Dewhirst F.E."/>
            <person name="Young S.K."/>
            <person name="Zeng Q."/>
            <person name="Gargeya S."/>
            <person name="Fitzgerald M."/>
            <person name="Haas B."/>
            <person name="Abouelleil A."/>
            <person name="Alvarado L."/>
            <person name="Arachchi H.M."/>
            <person name="Berlin A."/>
            <person name="Brown A."/>
            <person name="Chapman S.B."/>
            <person name="Chen Z."/>
            <person name="Dunbar C."/>
            <person name="Freedman E."/>
            <person name="Gearin G."/>
            <person name="Gellesch M."/>
            <person name="Goldberg J."/>
            <person name="Griggs A."/>
            <person name="Gujja S."/>
            <person name="Heiman D."/>
            <person name="Howarth C."/>
            <person name="Larson L."/>
            <person name="Lui A."/>
            <person name="MacDonald P.J.P."/>
            <person name="Montmayeur A."/>
            <person name="Murphy C."/>
            <person name="Neiman D."/>
            <person name="Pearson M."/>
            <person name="Priest M."/>
            <person name="Roberts A."/>
            <person name="Saif S."/>
            <person name="Shea T."/>
            <person name="Shenoy N."/>
            <person name="Sisk P."/>
            <person name="Stolte C."/>
            <person name="Sykes S."/>
            <person name="Wortman J."/>
            <person name="Nusbaum C."/>
            <person name="Birren B."/>
        </authorList>
    </citation>
    <scope>NUCLEOTIDE SEQUENCE [LARGE SCALE GENOMIC DNA]</scope>
    <source>
        <strain evidence="16 17">ATCC 51276</strain>
    </source>
</reference>
<dbReference type="UniPathway" id="UPA00618">
    <property type="reaction ID" value="UER00672"/>
</dbReference>
<accession>G5GI21</accession>
<protein>
    <recommendedName>
        <fullName evidence="11">Glycerol kinase</fullName>
        <ecNumber evidence="11">2.7.1.30</ecNumber>
    </recommendedName>
    <alternativeName>
        <fullName evidence="11">ATP:glycerol 3-phosphotransferase</fullName>
    </alternativeName>
    <alternativeName>
        <fullName evidence="11">Glycerokinase</fullName>
        <shortName evidence="11">GK</shortName>
    </alternativeName>
</protein>
<evidence type="ECO:0000256" key="5">
    <source>
        <dbReference type="ARBA" id="ARBA00022777"/>
    </source>
</evidence>
<feature type="binding site" evidence="11">
    <location>
        <position position="308"/>
    </location>
    <ligand>
        <name>ATP</name>
        <dbReference type="ChEBI" id="CHEBI:30616"/>
    </ligand>
</feature>
<comment type="pathway">
    <text evidence="1 11">Polyol metabolism; glycerol degradation via glycerol kinase pathway; sn-glycerol 3-phosphate from glycerol: step 1/1.</text>
</comment>
<feature type="domain" description="NTP pyrophosphohydrolase MazG-like" evidence="15">
    <location>
        <begin position="569"/>
        <end position="642"/>
    </location>
</feature>
<feature type="binding site" evidence="11">
    <location>
        <position position="12"/>
    </location>
    <ligand>
        <name>ADP</name>
        <dbReference type="ChEBI" id="CHEBI:456216"/>
    </ligand>
</feature>
<dbReference type="InterPro" id="IPR018485">
    <property type="entry name" value="FGGY_C"/>
</dbReference>
<dbReference type="GO" id="GO:0005524">
    <property type="term" value="F:ATP binding"/>
    <property type="evidence" value="ECO:0007669"/>
    <property type="project" value="UniProtKB-UniRule"/>
</dbReference>
<evidence type="ECO:0000256" key="8">
    <source>
        <dbReference type="ARBA" id="ARBA00052101"/>
    </source>
</evidence>
<dbReference type="eggNOG" id="COG0554">
    <property type="taxonomic scope" value="Bacteria"/>
</dbReference>
<evidence type="ECO:0000259" key="15">
    <source>
        <dbReference type="Pfam" id="PF03819"/>
    </source>
</evidence>
<evidence type="ECO:0000256" key="11">
    <source>
        <dbReference type="HAMAP-Rule" id="MF_00186"/>
    </source>
</evidence>
<comment type="catalytic activity">
    <reaction evidence="8 11">
        <text>glycerol + ATP = sn-glycerol 3-phosphate + ADP + H(+)</text>
        <dbReference type="Rhea" id="RHEA:21644"/>
        <dbReference type="ChEBI" id="CHEBI:15378"/>
        <dbReference type="ChEBI" id="CHEBI:17754"/>
        <dbReference type="ChEBI" id="CHEBI:30616"/>
        <dbReference type="ChEBI" id="CHEBI:57597"/>
        <dbReference type="ChEBI" id="CHEBI:456216"/>
        <dbReference type="EC" id="2.7.1.30"/>
    </reaction>
</comment>
<gene>
    <name evidence="11" type="primary">glpK</name>
    <name evidence="16" type="ORF">HMPREF9333_01211</name>
</gene>
<evidence type="ECO:0000256" key="4">
    <source>
        <dbReference type="ARBA" id="ARBA00022741"/>
    </source>
</evidence>
<dbReference type="PANTHER" id="PTHR10196:SF69">
    <property type="entry name" value="GLYCEROL KINASE"/>
    <property type="match status" value="1"/>
</dbReference>
<evidence type="ECO:0000256" key="3">
    <source>
        <dbReference type="ARBA" id="ARBA00022679"/>
    </source>
</evidence>
<evidence type="ECO:0000259" key="14">
    <source>
        <dbReference type="Pfam" id="PF02782"/>
    </source>
</evidence>
<feature type="binding site" evidence="11">
    <location>
        <position position="12"/>
    </location>
    <ligand>
        <name>sn-glycerol 3-phosphate</name>
        <dbReference type="ChEBI" id="CHEBI:57597"/>
    </ligand>
</feature>
<dbReference type="Proteomes" id="UP000003011">
    <property type="component" value="Unassembled WGS sequence"/>
</dbReference>
<comment type="function">
    <text evidence="9 11">Key enzyme in the regulation of glycerol uptake and metabolism. Catalyzes the phosphorylation of glycerol to yield sn-glycerol 3-phosphate.</text>
</comment>
<dbReference type="OrthoDB" id="9805576at2"/>
<dbReference type="InterPro" id="IPR048015">
    <property type="entry name" value="NTP-PPase_MazG-like_N"/>
</dbReference>
<feature type="binding site" evidence="11">
    <location>
        <position position="82"/>
    </location>
    <ligand>
        <name>glycerol</name>
        <dbReference type="ChEBI" id="CHEBI:17754"/>
    </ligand>
</feature>
<dbReference type="FunFam" id="3.30.420.40:FF:000008">
    <property type="entry name" value="Glycerol kinase"/>
    <property type="match status" value="1"/>
</dbReference>
<dbReference type="Pfam" id="PF02782">
    <property type="entry name" value="FGGY_C"/>
    <property type="match status" value="1"/>
</dbReference>
<dbReference type="InterPro" id="IPR018483">
    <property type="entry name" value="Carb_kinase_FGGY_CS"/>
</dbReference>
<evidence type="ECO:0000256" key="1">
    <source>
        <dbReference type="ARBA" id="ARBA00005190"/>
    </source>
</evidence>
<dbReference type="GO" id="GO:0006072">
    <property type="term" value="P:glycerol-3-phosphate metabolic process"/>
    <property type="evidence" value="ECO:0007669"/>
    <property type="project" value="InterPro"/>
</dbReference>
<feature type="binding site" evidence="11">
    <location>
        <position position="308"/>
    </location>
    <ligand>
        <name>ADP</name>
        <dbReference type="ChEBI" id="CHEBI:456216"/>
    </ligand>
</feature>
<dbReference type="GO" id="GO:0047429">
    <property type="term" value="F:nucleoside triphosphate diphosphatase activity"/>
    <property type="evidence" value="ECO:0007669"/>
    <property type="project" value="UniProtKB-ARBA"/>
</dbReference>
<dbReference type="CDD" id="cd11528">
    <property type="entry name" value="NTP-PPase_MazG_Nterm"/>
    <property type="match status" value="1"/>
</dbReference>
<dbReference type="HAMAP" id="MF_00186">
    <property type="entry name" value="Glycerol_kin"/>
    <property type="match status" value="1"/>
</dbReference>
<keyword evidence="6 11" id="KW-0319">Glycerol metabolism</keyword>
<feature type="binding site" evidence="11">
    <location>
        <position position="83"/>
    </location>
    <ligand>
        <name>glycerol</name>
        <dbReference type="ChEBI" id="CHEBI:17754"/>
    </ligand>
</feature>
<evidence type="ECO:0000256" key="7">
    <source>
        <dbReference type="ARBA" id="ARBA00022840"/>
    </source>
</evidence>
<keyword evidence="17" id="KW-1185">Reference proteome</keyword>
<dbReference type="InterPro" id="IPR018484">
    <property type="entry name" value="FGGY_N"/>
</dbReference>
<comment type="caution">
    <text evidence="16">The sequence shown here is derived from an EMBL/GenBank/DDBJ whole genome shotgun (WGS) entry which is preliminary data.</text>
</comment>
<feature type="domain" description="Carbohydrate kinase FGGY C-terminal" evidence="14">
    <location>
        <begin position="260"/>
        <end position="448"/>
    </location>
</feature>
<comment type="activity regulation">
    <text evidence="11">Activated by phosphorylation and inhibited by fructose 1,6-bisphosphate (FBP).</text>
</comment>
<dbReference type="InterPro" id="IPR043129">
    <property type="entry name" value="ATPase_NBD"/>
</dbReference>
<comment type="similarity">
    <text evidence="2 11 12">Belongs to the FGGY kinase family.</text>
</comment>
<feature type="binding site" evidence="11">
    <location>
        <position position="409"/>
    </location>
    <ligand>
        <name>ATP</name>
        <dbReference type="ChEBI" id="CHEBI:30616"/>
    </ligand>
</feature>
<evidence type="ECO:0000256" key="2">
    <source>
        <dbReference type="ARBA" id="ARBA00009156"/>
    </source>
</evidence>
<keyword evidence="5 11" id="KW-0418">Kinase</keyword>
<dbReference type="HOGENOM" id="CLU_009281_2_3_9"/>
<dbReference type="SUPFAM" id="SSF53067">
    <property type="entry name" value="Actin-like ATPase domain"/>
    <property type="match status" value="2"/>
</dbReference>
<comment type="subunit">
    <text evidence="10 11">Homotetramer and homodimer (in equilibrium).</text>
</comment>
<dbReference type="SUPFAM" id="SSF101386">
    <property type="entry name" value="all-alpha NTP pyrophosphatases"/>
    <property type="match status" value="1"/>
</dbReference>
<dbReference type="PANTHER" id="PTHR10196">
    <property type="entry name" value="SUGAR KINASE"/>
    <property type="match status" value="1"/>
</dbReference>
<sequence length="672" mass="75765">MSKYIMALDSGTTSNRCIIFDKDGNICEMAQKEFKQYYPKPGWVEHNAEDIWSGQLSVAVEAMVKMGLTASDIAAIGITNQRETTIVWDKNTSQPIYRAIVWQCRRTAGYCDELKRKGFGEKIRQKTGLMPDAYFSAAKIRWILDNVEGAAQKAADGNLMFGTVESWLIYKLSGGKVHVTDYSNASRTMLFNIHTLKWDEELLEIFDIPVSMLPKPVPSSGIYAKTDKRYFGESICIAGAAGDQQAALFGQGCFDAGEAKNTYGTGCFMLMNTGEKPVFSKNGLVTTIAWGLNNSINYALEGSVFVAGAGVQWLRDEMRLIDSAYDSEYMANKVEDTNGCYVVPAFTGLGAPYWDQYARGSISGLTRGVNKYHIIRAMLESVAYQVNDVFNAMEKDSGIGLRSLRADGGGSANNFIMQMQADICAVPVFRPTCIETTAMGAAYLAGLAVGYWKNIDEIRRNWKIEREFKPKLDKTVRLQKIYEWKKAVTKSFGWAKENGEKHIKYDSLEDIKEKDINIKENLKECSVKNNIETDIRNMYCEFSEYDFNELKKITSVLRSENGCSWDRKQTHESLVKCLEDECLEVISAIKNKDDDNLKEELGDVLLLILLNSQIASERGKFTIDDVIQTLGEKLIRRHPHVFGDKKADTPEECLAIWKEIKKLEKEQRGYKK</sequence>
<proteinExistence type="inferred from homology"/>
<dbReference type="PATRIC" id="fig|679200.3.peg.1290"/>
<dbReference type="Gene3D" id="1.10.287.1080">
    <property type="entry name" value="MazG-like"/>
    <property type="match status" value="1"/>
</dbReference>
<dbReference type="PROSITE" id="PS00933">
    <property type="entry name" value="FGGY_KINASES_1"/>
    <property type="match status" value="1"/>
</dbReference>
<dbReference type="GO" id="GO:0006950">
    <property type="term" value="P:response to stress"/>
    <property type="evidence" value="ECO:0007669"/>
    <property type="project" value="UniProtKB-ARBA"/>
</dbReference>
<feature type="binding site" evidence="11">
    <location>
        <position position="13"/>
    </location>
    <ligand>
        <name>ATP</name>
        <dbReference type="ChEBI" id="CHEBI:30616"/>
    </ligand>
</feature>
<dbReference type="CDD" id="cd07786">
    <property type="entry name" value="FGGY_EcGK_like"/>
    <property type="match status" value="1"/>
</dbReference>
<evidence type="ECO:0000313" key="16">
    <source>
        <dbReference type="EMBL" id="EHI55496.1"/>
    </source>
</evidence>
<feature type="binding site" evidence="11">
    <location>
        <position position="134"/>
    </location>
    <ligand>
        <name>sn-glycerol 3-phosphate</name>
        <dbReference type="ChEBI" id="CHEBI:57597"/>
    </ligand>
</feature>
<feature type="binding site" evidence="11">
    <location>
        <position position="265"/>
    </location>
    <ligand>
        <name>ADP</name>
        <dbReference type="ChEBI" id="CHEBI:456216"/>
    </ligand>
</feature>
<dbReference type="Gene3D" id="3.30.420.40">
    <property type="match status" value="2"/>
</dbReference>
<feature type="domain" description="Carbohydrate kinase FGGY N-terminal" evidence="13">
    <location>
        <begin position="4"/>
        <end position="250"/>
    </location>
</feature>
<dbReference type="Pfam" id="PF00370">
    <property type="entry name" value="FGGY_N"/>
    <property type="match status" value="1"/>
</dbReference>
<dbReference type="FunFam" id="1.10.287.1080:FF:000001">
    <property type="entry name" value="Nucleoside triphosphate pyrophosphohydrolase"/>
    <property type="match status" value="1"/>
</dbReference>
<dbReference type="STRING" id="679200.HMPREF9333_01211"/>
<dbReference type="NCBIfam" id="TIGR01311">
    <property type="entry name" value="glycerol_kin"/>
    <property type="match status" value="1"/>
</dbReference>
<feature type="binding site" evidence="11">
    <location>
        <position position="265"/>
    </location>
    <ligand>
        <name>ATP</name>
        <dbReference type="ChEBI" id="CHEBI:30616"/>
    </ligand>
</feature>
<evidence type="ECO:0000256" key="12">
    <source>
        <dbReference type="RuleBase" id="RU003733"/>
    </source>
</evidence>
<feature type="binding site" evidence="11">
    <location>
        <position position="83"/>
    </location>
    <ligand>
        <name>sn-glycerol 3-phosphate</name>
        <dbReference type="ChEBI" id="CHEBI:57597"/>
    </ligand>
</feature>
<name>G5GI21_9FIRM</name>
<feature type="binding site" evidence="11">
    <location>
        <position position="243"/>
    </location>
    <ligand>
        <name>sn-glycerol 3-phosphate</name>
        <dbReference type="ChEBI" id="CHEBI:57597"/>
    </ligand>
</feature>
<dbReference type="GO" id="GO:0004370">
    <property type="term" value="F:glycerol kinase activity"/>
    <property type="evidence" value="ECO:0007669"/>
    <property type="project" value="UniProtKB-UniRule"/>
</dbReference>
<feature type="binding site" evidence="11">
    <location>
        <position position="312"/>
    </location>
    <ligand>
        <name>ATP</name>
        <dbReference type="ChEBI" id="CHEBI:30616"/>
    </ligand>
</feature>
<evidence type="ECO:0000259" key="13">
    <source>
        <dbReference type="Pfam" id="PF00370"/>
    </source>
</evidence>
<dbReference type="GO" id="GO:0019563">
    <property type="term" value="P:glycerol catabolic process"/>
    <property type="evidence" value="ECO:0007669"/>
    <property type="project" value="UniProtKB-UniRule"/>
</dbReference>
<dbReference type="AlphaFoldDB" id="G5GI21"/>
<organism evidence="16 17">
    <name type="scientific">Johnsonella ignava ATCC 51276</name>
    <dbReference type="NCBI Taxonomy" id="679200"/>
    <lineage>
        <taxon>Bacteria</taxon>
        <taxon>Bacillati</taxon>
        <taxon>Bacillota</taxon>
        <taxon>Clostridia</taxon>
        <taxon>Lachnospirales</taxon>
        <taxon>Lachnospiraceae</taxon>
        <taxon>Johnsonella</taxon>
    </lineage>
</organism>
<dbReference type="EC" id="2.7.1.30" evidence="11"/>
<dbReference type="FunFam" id="3.30.420.40:FF:000007">
    <property type="entry name" value="Glycerol kinase"/>
    <property type="match status" value="1"/>
</dbReference>
<feature type="binding site" evidence="11">
    <location>
        <position position="409"/>
    </location>
    <ligand>
        <name>ADP</name>
        <dbReference type="ChEBI" id="CHEBI:456216"/>
    </ligand>
</feature>
<evidence type="ECO:0000256" key="10">
    <source>
        <dbReference type="ARBA" id="ARBA00063665"/>
    </source>
</evidence>
<feature type="binding site" evidence="11">
    <location>
        <position position="134"/>
    </location>
    <ligand>
        <name>glycerol</name>
        <dbReference type="ChEBI" id="CHEBI:17754"/>
    </ligand>
</feature>
<feature type="binding site" evidence="11">
    <location>
        <position position="413"/>
    </location>
    <ligand>
        <name>ADP</name>
        <dbReference type="ChEBI" id="CHEBI:456216"/>
    </ligand>
</feature>
<dbReference type="NCBIfam" id="NF000756">
    <property type="entry name" value="PRK00047.1"/>
    <property type="match status" value="1"/>
</dbReference>